<gene>
    <name evidence="2" type="ORF">Micbo1qcDRAFT_165585</name>
</gene>
<dbReference type="AlphaFoldDB" id="A0A136IX44"/>
<dbReference type="Proteomes" id="UP000070501">
    <property type="component" value="Unassembled WGS sequence"/>
</dbReference>
<feature type="compositionally biased region" description="Polar residues" evidence="1">
    <location>
        <begin position="47"/>
        <end position="57"/>
    </location>
</feature>
<feature type="compositionally biased region" description="Basic residues" evidence="1">
    <location>
        <begin position="133"/>
        <end position="144"/>
    </location>
</feature>
<evidence type="ECO:0000313" key="3">
    <source>
        <dbReference type="Proteomes" id="UP000070501"/>
    </source>
</evidence>
<organism evidence="2 3">
    <name type="scientific">Microdochium bolleyi</name>
    <dbReference type="NCBI Taxonomy" id="196109"/>
    <lineage>
        <taxon>Eukaryota</taxon>
        <taxon>Fungi</taxon>
        <taxon>Dikarya</taxon>
        <taxon>Ascomycota</taxon>
        <taxon>Pezizomycotina</taxon>
        <taxon>Sordariomycetes</taxon>
        <taxon>Xylariomycetidae</taxon>
        <taxon>Xylariales</taxon>
        <taxon>Microdochiaceae</taxon>
        <taxon>Microdochium</taxon>
    </lineage>
</organism>
<evidence type="ECO:0000256" key="1">
    <source>
        <dbReference type="SAM" id="MobiDB-lite"/>
    </source>
</evidence>
<proteinExistence type="predicted"/>
<protein>
    <submittedName>
        <fullName evidence="2">Uncharacterized protein</fullName>
    </submittedName>
</protein>
<feature type="compositionally biased region" description="Acidic residues" evidence="1">
    <location>
        <begin position="88"/>
        <end position="98"/>
    </location>
</feature>
<feature type="region of interest" description="Disordered" evidence="1">
    <location>
        <begin position="46"/>
        <end position="144"/>
    </location>
</feature>
<dbReference type="InParanoid" id="A0A136IX44"/>
<name>A0A136IX44_9PEZI</name>
<feature type="non-terminal residue" evidence="2">
    <location>
        <position position="144"/>
    </location>
</feature>
<accession>A0A136IX44</accession>
<evidence type="ECO:0000313" key="2">
    <source>
        <dbReference type="EMBL" id="KXJ89502.1"/>
    </source>
</evidence>
<keyword evidence="3" id="KW-1185">Reference proteome</keyword>
<dbReference type="EMBL" id="KQ964255">
    <property type="protein sequence ID" value="KXJ89502.1"/>
    <property type="molecule type" value="Genomic_DNA"/>
</dbReference>
<feature type="compositionally biased region" description="Basic and acidic residues" evidence="1">
    <location>
        <begin position="122"/>
        <end position="132"/>
    </location>
</feature>
<reference evidence="3" key="1">
    <citation type="submission" date="2016-02" db="EMBL/GenBank/DDBJ databases">
        <title>Draft genome sequence of Microdochium bolleyi, a fungal endophyte of beachgrass.</title>
        <authorList>
            <consortium name="DOE Joint Genome Institute"/>
            <person name="David A.S."/>
            <person name="May G."/>
            <person name="Haridas S."/>
            <person name="Lim J."/>
            <person name="Wang M."/>
            <person name="Labutti K."/>
            <person name="Lipzen A."/>
            <person name="Barry K."/>
            <person name="Grigoriev I.V."/>
        </authorList>
    </citation>
    <scope>NUCLEOTIDE SEQUENCE [LARGE SCALE GENOMIC DNA]</scope>
    <source>
        <strain evidence="3">J235TASD1</strain>
    </source>
</reference>
<sequence>MFAAILRRGTRTIRQALAAPLHANAPLLHRGFSNVGSTSIYPRRSLTMASHNDSATAQPPAGPDAVAEANAPATEPAQSTGSKRPAEDDLDVQEDPVDNDGTATPGDAPLSKNQLRKLKRQKLWEEKKADKKLIRKEKRHAKQE</sequence>